<evidence type="ECO:0000313" key="3">
    <source>
        <dbReference type="Proteomes" id="UP001279734"/>
    </source>
</evidence>
<proteinExistence type="predicted"/>
<dbReference type="CDD" id="cd22645">
    <property type="entry name" value="BIC1_CID"/>
    <property type="match status" value="1"/>
</dbReference>
<dbReference type="InterPro" id="IPR040374">
    <property type="entry name" value="BIC"/>
</dbReference>
<dbReference type="Proteomes" id="UP001279734">
    <property type="component" value="Unassembled WGS sequence"/>
</dbReference>
<evidence type="ECO:0000313" key="2">
    <source>
        <dbReference type="EMBL" id="GMH09925.1"/>
    </source>
</evidence>
<feature type="compositionally biased region" description="Polar residues" evidence="1">
    <location>
        <begin position="1"/>
        <end position="17"/>
    </location>
</feature>
<feature type="region of interest" description="Disordered" evidence="1">
    <location>
        <begin position="1"/>
        <end position="70"/>
    </location>
</feature>
<evidence type="ECO:0000256" key="1">
    <source>
        <dbReference type="SAM" id="MobiDB-lite"/>
    </source>
</evidence>
<dbReference type="PANTHER" id="PTHR34207">
    <property type="entry name" value="PROTEIN BIC1"/>
    <property type="match status" value="1"/>
</dbReference>
<protein>
    <recommendedName>
        <fullName evidence="4">Protein BIC1</fullName>
    </recommendedName>
</protein>
<dbReference type="AlphaFoldDB" id="A0AAD3SFP0"/>
<evidence type="ECO:0008006" key="4">
    <source>
        <dbReference type="Google" id="ProtNLM"/>
    </source>
</evidence>
<feature type="compositionally biased region" description="Polar residues" evidence="1">
    <location>
        <begin position="29"/>
        <end position="47"/>
    </location>
</feature>
<sequence length="139" mass="15601">MQNQKFDASSRHSQQPPTELRNFVGPDSSIITTDHQRNGSKIESQGEISYALGPAVSSNGGLKEERDSGRERLKRYRVEVDVEVKIPEIWGQEDFLRDWIDCSPFDANLVPKGVTSARAALVEEGTRANSRRLRVQNSC</sequence>
<keyword evidence="3" id="KW-1185">Reference proteome</keyword>
<organism evidence="2 3">
    <name type="scientific">Nepenthes gracilis</name>
    <name type="common">Slender pitcher plant</name>
    <dbReference type="NCBI Taxonomy" id="150966"/>
    <lineage>
        <taxon>Eukaryota</taxon>
        <taxon>Viridiplantae</taxon>
        <taxon>Streptophyta</taxon>
        <taxon>Embryophyta</taxon>
        <taxon>Tracheophyta</taxon>
        <taxon>Spermatophyta</taxon>
        <taxon>Magnoliopsida</taxon>
        <taxon>eudicotyledons</taxon>
        <taxon>Gunneridae</taxon>
        <taxon>Pentapetalae</taxon>
        <taxon>Caryophyllales</taxon>
        <taxon>Nepenthaceae</taxon>
        <taxon>Nepenthes</taxon>
    </lineage>
</organism>
<gene>
    <name evidence="2" type="ORF">Nepgr_011766</name>
</gene>
<dbReference type="PANTHER" id="PTHR34207:SF2">
    <property type="entry name" value="PROTEIN BIC1"/>
    <property type="match status" value="1"/>
</dbReference>
<dbReference type="GO" id="GO:0009785">
    <property type="term" value="P:blue light signaling pathway"/>
    <property type="evidence" value="ECO:0007669"/>
    <property type="project" value="InterPro"/>
</dbReference>
<dbReference type="EMBL" id="BSYO01000009">
    <property type="protein sequence ID" value="GMH09925.1"/>
    <property type="molecule type" value="Genomic_DNA"/>
</dbReference>
<comment type="caution">
    <text evidence="2">The sequence shown here is derived from an EMBL/GenBank/DDBJ whole genome shotgun (WGS) entry which is preliminary data.</text>
</comment>
<reference evidence="2" key="1">
    <citation type="submission" date="2023-05" db="EMBL/GenBank/DDBJ databases">
        <title>Nepenthes gracilis genome sequencing.</title>
        <authorList>
            <person name="Fukushima K."/>
        </authorList>
    </citation>
    <scope>NUCLEOTIDE SEQUENCE</scope>
    <source>
        <strain evidence="2">SING2019-196</strain>
    </source>
</reference>
<name>A0AAD3SFP0_NEPGR</name>
<accession>A0AAD3SFP0</accession>